<organism evidence="1">
    <name type="scientific">Desulfofervidus auxilii</name>
    <dbReference type="NCBI Taxonomy" id="1621989"/>
    <lineage>
        <taxon>Bacteria</taxon>
        <taxon>Pseudomonadati</taxon>
        <taxon>Thermodesulfobacteriota</taxon>
        <taxon>Candidatus Desulfofervidia</taxon>
        <taxon>Candidatus Desulfofervidales</taxon>
        <taxon>Candidatus Desulfofervidaceae</taxon>
        <taxon>Candidatus Desulfofervidus</taxon>
    </lineage>
</organism>
<dbReference type="SUPFAM" id="SSF47986">
    <property type="entry name" value="DEATH domain"/>
    <property type="match status" value="1"/>
</dbReference>
<dbReference type="Gene3D" id="1.10.533.10">
    <property type="entry name" value="Death Domain, Fas"/>
    <property type="match status" value="1"/>
</dbReference>
<reference evidence="1" key="1">
    <citation type="journal article" date="2020" name="mSystems">
        <title>Genome- and Community-Level Interaction Insights into Carbon Utilization and Element Cycling Functions of Hydrothermarchaeota in Hydrothermal Sediment.</title>
        <authorList>
            <person name="Zhou Z."/>
            <person name="Liu Y."/>
            <person name="Xu W."/>
            <person name="Pan J."/>
            <person name="Luo Z.H."/>
            <person name="Li M."/>
        </authorList>
    </citation>
    <scope>NUCLEOTIDE SEQUENCE [LARGE SCALE GENOMIC DNA]</scope>
    <source>
        <strain evidence="1">HyVt-233</strain>
    </source>
</reference>
<comment type="caution">
    <text evidence="1">The sequence shown here is derived from an EMBL/GenBank/DDBJ whole genome shotgun (WGS) entry which is preliminary data.</text>
</comment>
<evidence type="ECO:0000313" key="1">
    <source>
        <dbReference type="EMBL" id="HDD45430.1"/>
    </source>
</evidence>
<dbReference type="EMBL" id="DRBS01000420">
    <property type="protein sequence ID" value="HDD45430.1"/>
    <property type="molecule type" value="Genomic_DNA"/>
</dbReference>
<dbReference type="InterPro" id="IPR011029">
    <property type="entry name" value="DEATH-like_dom_sf"/>
</dbReference>
<protein>
    <submittedName>
        <fullName evidence="1">Uncharacterized protein</fullName>
    </submittedName>
</protein>
<gene>
    <name evidence="1" type="ORF">ENG63_11345</name>
</gene>
<dbReference type="Proteomes" id="UP000886289">
    <property type="component" value="Unassembled WGS sequence"/>
</dbReference>
<sequence>MRSKNDVYLYFLITRDLSGYELEELKKTCEVEIVKRKLERCKSRPRSFLDFLKRELNEEDMKVLEEIASEKCG</sequence>
<proteinExistence type="predicted"/>
<dbReference type="AlphaFoldDB" id="A0A7C0Y8Y0"/>
<accession>A0A7C0Y8Y0</accession>
<name>A0A7C0Y8Y0_DESA2</name>